<accession>A0A922NZK9</accession>
<evidence type="ECO:0000313" key="4">
    <source>
        <dbReference type="Proteomes" id="UP000052167"/>
    </source>
</evidence>
<keyword evidence="2" id="KW-0732">Signal</keyword>
<reference evidence="3 4" key="1">
    <citation type="submission" date="2014-06" db="EMBL/GenBank/DDBJ databases">
        <title>Rhizobium pelagicum/R2-400B4.</title>
        <authorList>
            <person name="Kimes N.E."/>
            <person name="Lopez-Perez M."/>
        </authorList>
    </citation>
    <scope>NUCLEOTIDE SEQUENCE [LARGE SCALE GENOMIC DNA]</scope>
    <source>
        <strain evidence="3 4">R2-400B4</strain>
    </source>
</reference>
<protein>
    <submittedName>
        <fullName evidence="3">Uncharacterized protein</fullName>
    </submittedName>
</protein>
<feature type="transmembrane region" description="Helical" evidence="1">
    <location>
        <begin position="51"/>
        <end position="75"/>
    </location>
</feature>
<keyword evidence="4" id="KW-1185">Reference proteome</keyword>
<dbReference type="Proteomes" id="UP000052167">
    <property type="component" value="Unassembled WGS sequence"/>
</dbReference>
<gene>
    <name evidence="3" type="ORF">GV68_04760</name>
</gene>
<name>A0A922NZK9_9HYPH</name>
<keyword evidence="1" id="KW-0472">Membrane</keyword>
<feature type="chain" id="PRO_5037732870" evidence="2">
    <location>
        <begin position="28"/>
        <end position="77"/>
    </location>
</feature>
<dbReference type="OrthoDB" id="9803763at2"/>
<comment type="caution">
    <text evidence="3">The sequence shown here is derived from an EMBL/GenBank/DDBJ whole genome shotgun (WGS) entry which is preliminary data.</text>
</comment>
<organism evidence="3 4">
    <name type="scientific">Pseudorhizobium pelagicum</name>
    <dbReference type="NCBI Taxonomy" id="1509405"/>
    <lineage>
        <taxon>Bacteria</taxon>
        <taxon>Pseudomonadati</taxon>
        <taxon>Pseudomonadota</taxon>
        <taxon>Alphaproteobacteria</taxon>
        <taxon>Hyphomicrobiales</taxon>
        <taxon>Rhizobiaceae</taxon>
        <taxon>Rhizobium/Agrobacterium group</taxon>
        <taxon>Pseudorhizobium</taxon>
    </lineage>
</organism>
<keyword evidence="1" id="KW-0812">Transmembrane</keyword>
<feature type="signal peptide" evidence="2">
    <location>
        <begin position="1"/>
        <end position="27"/>
    </location>
</feature>
<keyword evidence="1" id="KW-1133">Transmembrane helix</keyword>
<evidence type="ECO:0000256" key="1">
    <source>
        <dbReference type="SAM" id="Phobius"/>
    </source>
</evidence>
<dbReference type="RefSeq" id="WP_037169837.1">
    <property type="nucleotide sequence ID" value="NZ_CAJXID010000059.1"/>
</dbReference>
<evidence type="ECO:0000313" key="3">
    <source>
        <dbReference type="EMBL" id="KEQ07227.1"/>
    </source>
</evidence>
<sequence>MLKFTRRLLPLLAAASIAVVAGQTAEAQDTYTLRFNHVLGPSEPFHEGFMNAVSLVTFLLVFVPQIVLFVPNLLFNR</sequence>
<evidence type="ECO:0000256" key="2">
    <source>
        <dbReference type="SAM" id="SignalP"/>
    </source>
</evidence>
<dbReference type="AlphaFoldDB" id="A0A922NZK9"/>
<proteinExistence type="predicted"/>
<dbReference type="EMBL" id="JOKJ01000013">
    <property type="protein sequence ID" value="KEQ07227.1"/>
    <property type="molecule type" value="Genomic_DNA"/>
</dbReference>